<dbReference type="PANTHER" id="PTHR10039:SF16">
    <property type="entry name" value="GPI INOSITOL-DEACYLASE"/>
    <property type="match status" value="1"/>
</dbReference>
<evidence type="ECO:0000313" key="3">
    <source>
        <dbReference type="EMBL" id="KAJ7328358.1"/>
    </source>
</evidence>
<dbReference type="InterPro" id="IPR056884">
    <property type="entry name" value="NPHP3-like_N"/>
</dbReference>
<dbReference type="Proteomes" id="UP001218218">
    <property type="component" value="Unassembled WGS sequence"/>
</dbReference>
<organism evidence="3 4">
    <name type="scientific">Mycena albidolilacea</name>
    <dbReference type="NCBI Taxonomy" id="1033008"/>
    <lineage>
        <taxon>Eukaryota</taxon>
        <taxon>Fungi</taxon>
        <taxon>Dikarya</taxon>
        <taxon>Basidiomycota</taxon>
        <taxon>Agaricomycotina</taxon>
        <taxon>Agaricomycetes</taxon>
        <taxon>Agaricomycetidae</taxon>
        <taxon>Agaricales</taxon>
        <taxon>Marasmiineae</taxon>
        <taxon>Mycenaceae</taxon>
        <taxon>Mycena</taxon>
    </lineage>
</organism>
<dbReference type="InterPro" id="IPR035892">
    <property type="entry name" value="C2_domain_sf"/>
</dbReference>
<dbReference type="Gene3D" id="3.40.50.300">
    <property type="entry name" value="P-loop containing nucleotide triphosphate hydrolases"/>
    <property type="match status" value="1"/>
</dbReference>
<dbReference type="Pfam" id="PF00168">
    <property type="entry name" value="C2"/>
    <property type="match status" value="1"/>
</dbReference>
<evidence type="ECO:0000256" key="1">
    <source>
        <dbReference type="ARBA" id="ARBA00022737"/>
    </source>
</evidence>
<keyword evidence="1" id="KW-0677">Repeat</keyword>
<dbReference type="InterPro" id="IPR027417">
    <property type="entry name" value="P-loop_NTPase"/>
</dbReference>
<dbReference type="PROSITE" id="PS50004">
    <property type="entry name" value="C2"/>
    <property type="match status" value="1"/>
</dbReference>
<dbReference type="SUPFAM" id="SSF52540">
    <property type="entry name" value="P-loop containing nucleoside triphosphate hydrolases"/>
    <property type="match status" value="1"/>
</dbReference>
<name>A0AAD7EK55_9AGAR</name>
<dbReference type="SUPFAM" id="SSF49562">
    <property type="entry name" value="C2 domain (Calcium/lipid-binding domain, CaLB)"/>
    <property type="match status" value="1"/>
</dbReference>
<keyword evidence="4" id="KW-1185">Reference proteome</keyword>
<feature type="domain" description="C2" evidence="2">
    <location>
        <begin position="7"/>
        <end position="122"/>
    </location>
</feature>
<proteinExistence type="predicted"/>
<evidence type="ECO:0000313" key="4">
    <source>
        <dbReference type="Proteomes" id="UP001218218"/>
    </source>
</evidence>
<dbReference type="Pfam" id="PF24883">
    <property type="entry name" value="NPHP3_N"/>
    <property type="match status" value="1"/>
</dbReference>
<comment type="caution">
    <text evidence="3">The sequence shown here is derived from an EMBL/GenBank/DDBJ whole genome shotgun (WGS) entry which is preliminary data.</text>
</comment>
<dbReference type="PANTHER" id="PTHR10039">
    <property type="entry name" value="AMELOGENIN"/>
    <property type="match status" value="1"/>
</dbReference>
<accession>A0AAD7EK55</accession>
<protein>
    <recommendedName>
        <fullName evidence="2">C2 domain-containing protein</fullName>
    </recommendedName>
</protein>
<dbReference type="InterPro" id="IPR000008">
    <property type="entry name" value="C2_dom"/>
</dbReference>
<dbReference type="EMBL" id="JARIHO010000039">
    <property type="protein sequence ID" value="KAJ7328358.1"/>
    <property type="molecule type" value="Genomic_DNA"/>
</dbReference>
<gene>
    <name evidence="3" type="ORF">DFH08DRAFT_815860</name>
</gene>
<dbReference type="Gene3D" id="2.60.40.150">
    <property type="entry name" value="C2 domain"/>
    <property type="match status" value="1"/>
</dbReference>
<reference evidence="3" key="1">
    <citation type="submission" date="2023-03" db="EMBL/GenBank/DDBJ databases">
        <title>Massive genome expansion in bonnet fungi (Mycena s.s.) driven by repeated elements and novel gene families across ecological guilds.</title>
        <authorList>
            <consortium name="Lawrence Berkeley National Laboratory"/>
            <person name="Harder C.B."/>
            <person name="Miyauchi S."/>
            <person name="Viragh M."/>
            <person name="Kuo A."/>
            <person name="Thoen E."/>
            <person name="Andreopoulos B."/>
            <person name="Lu D."/>
            <person name="Skrede I."/>
            <person name="Drula E."/>
            <person name="Henrissat B."/>
            <person name="Morin E."/>
            <person name="Kohler A."/>
            <person name="Barry K."/>
            <person name="LaButti K."/>
            <person name="Morin E."/>
            <person name="Salamov A."/>
            <person name="Lipzen A."/>
            <person name="Mereny Z."/>
            <person name="Hegedus B."/>
            <person name="Baldrian P."/>
            <person name="Stursova M."/>
            <person name="Weitz H."/>
            <person name="Taylor A."/>
            <person name="Grigoriev I.V."/>
            <person name="Nagy L.G."/>
            <person name="Martin F."/>
            <person name="Kauserud H."/>
        </authorList>
    </citation>
    <scope>NUCLEOTIDE SEQUENCE</scope>
    <source>
        <strain evidence="3">CBHHK002</strain>
    </source>
</reference>
<dbReference type="AlphaFoldDB" id="A0AAD7EK55"/>
<sequence length="802" mass="88845">MSAYVNQRRHSHLSLRHPYHVTAVLAFSAHGVQWNPGRLHGNQPNLYVKISVDGKQIGRTRTVKRTMTPKWDGNVPISSGKPTAVISLKLFHDSSVLSDTCLGFVTIQLGDLVILCTADANSQEASLQLTDVEGPSNGKPSGTLVVHIANLAPAQVQSAIEDAQIVVGTSKLATRGRAGDLESGLNAVVKGLEVILDIGDELAEINPYAKAAWKILTFVRKAVEKQQDMDEKVLELVRTMAEVYSFVDDVESLEKVKRLKDIVVEITKQTVECAIFIREYTGHGFSDTKEQIDGLAAALMKLKDAFDRGLAFQSVFFSAGIKADTEYLVQSDKLRALDPLNFDASLRRECLSGTRRDVLNNITEWLDTPSERGNVLWLHGVAGAGKSTISTSISQYFRSLHRLGTFLFFDRNNPTGSSPGGVIRTIAHGMAVSDPHIKAAVCKAITEDATIATAPISTQFFKLLLEPLFAAEAHICGPMIIVLDALDECGNPESRRGLLSLIVDEFPKLPLIFRFFITSRPDSDIAGQFHDQSHIVQTRLDISTASTKHDIIAYLHDSMRDIKRTNFDPKKRLAIILAAGVSNDLDELYTIALQNSADWTNEELGVIVLSRVPLTDRTIDKLLQFEDRRSADILEYLGCVIQWTHGQAARILHASFSDYLTNPARSGGSSWLEDSHILNVEVPDLSNRIEAHISAELNYASLFWAHHLQDTGLDNEMLAEIKDLMNNRFLYWLEVLSLLNQMPIATEGLKITSHCVSDAIRFLGRFSPMISQSAPHILFLHYLWHLGSPWFASSLPHPSPEH</sequence>
<dbReference type="CDD" id="cd00030">
    <property type="entry name" value="C2"/>
    <property type="match status" value="1"/>
</dbReference>
<evidence type="ECO:0000259" key="2">
    <source>
        <dbReference type="PROSITE" id="PS50004"/>
    </source>
</evidence>